<dbReference type="Pfam" id="PF00012">
    <property type="entry name" value="HSP70"/>
    <property type="match status" value="1"/>
</dbReference>
<proteinExistence type="inferred from homology"/>
<evidence type="ECO:0000256" key="2">
    <source>
        <dbReference type="ARBA" id="ARBA00022741"/>
    </source>
</evidence>
<evidence type="ECO:0008006" key="6">
    <source>
        <dbReference type="Google" id="ProtNLM"/>
    </source>
</evidence>
<evidence type="ECO:0000256" key="1">
    <source>
        <dbReference type="ARBA" id="ARBA00007381"/>
    </source>
</evidence>
<dbReference type="PRINTS" id="PR00301">
    <property type="entry name" value="HEATSHOCK70"/>
</dbReference>
<dbReference type="InterPro" id="IPR018181">
    <property type="entry name" value="Heat_shock_70_CS"/>
</dbReference>
<dbReference type="AlphaFoldDB" id="A0A7R8X8C3"/>
<dbReference type="PANTHER" id="PTHR45639">
    <property type="entry name" value="HSC70CB, ISOFORM G-RELATED"/>
    <property type="match status" value="1"/>
</dbReference>
<accession>A0A7R8X8C3</accession>
<evidence type="ECO:0000313" key="5">
    <source>
        <dbReference type="Proteomes" id="UP000677054"/>
    </source>
</evidence>
<protein>
    <recommendedName>
        <fullName evidence="6">Heat shock protein 70</fullName>
    </recommendedName>
</protein>
<reference evidence="4" key="1">
    <citation type="submission" date="2020-11" db="EMBL/GenBank/DDBJ databases">
        <authorList>
            <person name="Tran Van P."/>
        </authorList>
    </citation>
    <scope>NUCLEOTIDE SEQUENCE</scope>
</reference>
<dbReference type="GO" id="GO:0030968">
    <property type="term" value="P:endoplasmic reticulum unfolded protein response"/>
    <property type="evidence" value="ECO:0007669"/>
    <property type="project" value="TreeGrafter"/>
</dbReference>
<dbReference type="InterPro" id="IPR013126">
    <property type="entry name" value="Hsp_70_fam"/>
</dbReference>
<dbReference type="GO" id="GO:0140662">
    <property type="term" value="F:ATP-dependent protein folding chaperone"/>
    <property type="evidence" value="ECO:0007669"/>
    <property type="project" value="InterPro"/>
</dbReference>
<comment type="similarity">
    <text evidence="1">Belongs to the heat shock protein 70 family.</text>
</comment>
<gene>
    <name evidence="4" type="ORF">DSTB1V02_LOCUS5787</name>
</gene>
<evidence type="ECO:0000313" key="4">
    <source>
        <dbReference type="EMBL" id="CAD7245921.1"/>
    </source>
</evidence>
<dbReference type="PROSITE" id="PS00297">
    <property type="entry name" value="HSP70_1"/>
    <property type="match status" value="1"/>
</dbReference>
<organism evidence="4">
    <name type="scientific">Darwinula stevensoni</name>
    <dbReference type="NCBI Taxonomy" id="69355"/>
    <lineage>
        <taxon>Eukaryota</taxon>
        <taxon>Metazoa</taxon>
        <taxon>Ecdysozoa</taxon>
        <taxon>Arthropoda</taxon>
        <taxon>Crustacea</taxon>
        <taxon>Oligostraca</taxon>
        <taxon>Ostracoda</taxon>
        <taxon>Podocopa</taxon>
        <taxon>Podocopida</taxon>
        <taxon>Darwinulocopina</taxon>
        <taxon>Darwinuloidea</taxon>
        <taxon>Darwinulidae</taxon>
        <taxon>Darwinula</taxon>
    </lineage>
</organism>
<dbReference type="FunFam" id="3.30.420.40:FF:000028">
    <property type="entry name" value="heat shock 70 kDa protein-like"/>
    <property type="match status" value="1"/>
</dbReference>
<keyword evidence="5" id="KW-1185">Reference proteome</keyword>
<dbReference type="EMBL" id="LR900509">
    <property type="protein sequence ID" value="CAD7245921.1"/>
    <property type="molecule type" value="Genomic_DNA"/>
</dbReference>
<dbReference type="Proteomes" id="UP000677054">
    <property type="component" value="Unassembled WGS sequence"/>
</dbReference>
<dbReference type="GO" id="GO:0005524">
    <property type="term" value="F:ATP binding"/>
    <property type="evidence" value="ECO:0007669"/>
    <property type="project" value="UniProtKB-KW"/>
</dbReference>
<dbReference type="PANTHER" id="PTHR45639:SF34">
    <property type="entry name" value="CHAPERONE PROTEIN DNAK"/>
    <property type="match status" value="1"/>
</dbReference>
<keyword evidence="3" id="KW-0067">ATP-binding</keyword>
<sequence>MNFEIMASALVEVPAIGIDLGTTYSCVGVYQKGKGVEIIHNDMGNRTTPSYVAIKENERVIGDAAKAELASNYENTIYGNMGSVTGTGRSGLDL</sequence>
<evidence type="ECO:0000256" key="3">
    <source>
        <dbReference type="ARBA" id="ARBA00022840"/>
    </source>
</evidence>
<dbReference type="GO" id="GO:0034663">
    <property type="term" value="C:endoplasmic reticulum chaperone complex"/>
    <property type="evidence" value="ECO:0007669"/>
    <property type="project" value="TreeGrafter"/>
</dbReference>
<dbReference type="Gene3D" id="3.30.420.40">
    <property type="match status" value="1"/>
</dbReference>
<dbReference type="SUPFAM" id="SSF53067">
    <property type="entry name" value="Actin-like ATPase domain"/>
    <property type="match status" value="1"/>
</dbReference>
<dbReference type="InterPro" id="IPR043129">
    <property type="entry name" value="ATPase_NBD"/>
</dbReference>
<dbReference type="EMBL" id="CAJPEV010000992">
    <property type="protein sequence ID" value="CAG0889972.1"/>
    <property type="molecule type" value="Genomic_DNA"/>
</dbReference>
<name>A0A7R8X8C3_9CRUS</name>
<dbReference type="OrthoDB" id="6375249at2759"/>
<keyword evidence="2" id="KW-0547">Nucleotide-binding</keyword>